<dbReference type="GO" id="GO:0003677">
    <property type="term" value="F:DNA binding"/>
    <property type="evidence" value="ECO:0007669"/>
    <property type="project" value="InterPro"/>
</dbReference>
<dbReference type="InterPro" id="IPR036388">
    <property type="entry name" value="WH-like_DNA-bd_sf"/>
</dbReference>
<dbReference type="SUPFAM" id="SSF46894">
    <property type="entry name" value="C-terminal effector domain of the bipartite response regulators"/>
    <property type="match status" value="1"/>
</dbReference>
<accession>A0A6J7QLM7</accession>
<dbReference type="EMBL" id="CAFBQU010000006">
    <property type="protein sequence ID" value="CAB5061407.1"/>
    <property type="molecule type" value="Genomic_DNA"/>
</dbReference>
<protein>
    <submittedName>
        <fullName evidence="1">Unannotated protein</fullName>
    </submittedName>
</protein>
<evidence type="ECO:0000313" key="2">
    <source>
        <dbReference type="EMBL" id="CAB5061407.1"/>
    </source>
</evidence>
<dbReference type="GO" id="GO:0006355">
    <property type="term" value="P:regulation of DNA-templated transcription"/>
    <property type="evidence" value="ECO:0007669"/>
    <property type="project" value="InterPro"/>
</dbReference>
<name>A0A6J7QLM7_9ZZZZ</name>
<sequence length="93" mass="9832">MSSTAPAPSPSLSALSEADLAVLRVLVERSGKITSRDDLNKLAGLSGSQRRCEAVLVNLRKVFGEGAIVTIRRRGWMLDNSVAAVAIALINSL</sequence>
<dbReference type="InterPro" id="IPR016032">
    <property type="entry name" value="Sig_transdc_resp-reg_C-effctor"/>
</dbReference>
<gene>
    <name evidence="1" type="ORF">UFOPK4098_00722</name>
    <name evidence="2" type="ORF">UFOPK4347_00377</name>
</gene>
<dbReference type="AlphaFoldDB" id="A0A6J7QLM7"/>
<reference evidence="1" key="1">
    <citation type="submission" date="2020-05" db="EMBL/GenBank/DDBJ databases">
        <authorList>
            <person name="Chiriac C."/>
            <person name="Salcher M."/>
            <person name="Ghai R."/>
            <person name="Kavagutti S V."/>
        </authorList>
    </citation>
    <scope>NUCLEOTIDE SEQUENCE</scope>
</reference>
<organism evidence="1">
    <name type="scientific">freshwater metagenome</name>
    <dbReference type="NCBI Taxonomy" id="449393"/>
    <lineage>
        <taxon>unclassified sequences</taxon>
        <taxon>metagenomes</taxon>
        <taxon>ecological metagenomes</taxon>
    </lineage>
</organism>
<proteinExistence type="predicted"/>
<dbReference type="EMBL" id="CAFBPN010000030">
    <property type="protein sequence ID" value="CAB5018598.1"/>
    <property type="molecule type" value="Genomic_DNA"/>
</dbReference>
<dbReference type="Gene3D" id="1.10.10.10">
    <property type="entry name" value="Winged helix-like DNA-binding domain superfamily/Winged helix DNA-binding domain"/>
    <property type="match status" value="1"/>
</dbReference>
<evidence type="ECO:0000313" key="1">
    <source>
        <dbReference type="EMBL" id="CAB5018598.1"/>
    </source>
</evidence>